<evidence type="ECO:0000313" key="1">
    <source>
        <dbReference type="EMBL" id="GAA0465947.1"/>
    </source>
</evidence>
<dbReference type="SUPFAM" id="SSF48576">
    <property type="entry name" value="Terpenoid synthases"/>
    <property type="match status" value="1"/>
</dbReference>
<dbReference type="InterPro" id="IPR008949">
    <property type="entry name" value="Isoprenoid_synthase_dom_sf"/>
</dbReference>
<dbReference type="Pfam" id="PF00494">
    <property type="entry name" value="SQS_PSY"/>
    <property type="match status" value="1"/>
</dbReference>
<sequence length="311" mass="34351">MIRWSAALTQAGIDAPSLRRDYDAQRRLVRKFKPDQFLAVRLLLPARLQPGVVAAVAFMHETDNRIDAGELSTRREALRIWDQQVREAVEHGTSDQALLRALADTAERHPQLRTYIEAFLDGAPVEADWTGFETESDFQTYVDAYSLPALMLTASLLAPPPPEHEDEAFLRGCRALIEAMQRTDFLADLSEDAKQGRIGIPRAELARFGLEVDEVLRRAPSCVPALERLVAAQADAASAGLRACRGLPDLVAAEAGPFLRAFVRVAELELEDVQRKGGELLHQEAGASKTAALAVLFQQWRAVGKQQRAHS</sequence>
<gene>
    <name evidence="1" type="ORF">GCM10010361_32560</name>
</gene>
<comment type="caution">
    <text evidence="1">The sequence shown here is derived from an EMBL/GenBank/DDBJ whole genome shotgun (WGS) entry which is preliminary data.</text>
</comment>
<evidence type="ECO:0000313" key="2">
    <source>
        <dbReference type="Proteomes" id="UP001500909"/>
    </source>
</evidence>
<name>A0ABP3JYT4_9ACTN</name>
<dbReference type="EMBL" id="BAAABY010000023">
    <property type="protein sequence ID" value="GAA0465947.1"/>
    <property type="molecule type" value="Genomic_DNA"/>
</dbReference>
<proteinExistence type="predicted"/>
<dbReference type="Proteomes" id="UP001500909">
    <property type="component" value="Unassembled WGS sequence"/>
</dbReference>
<organism evidence="1 2">
    <name type="scientific">Streptomyces olivaceiscleroticus</name>
    <dbReference type="NCBI Taxonomy" id="68245"/>
    <lineage>
        <taxon>Bacteria</taxon>
        <taxon>Bacillati</taxon>
        <taxon>Actinomycetota</taxon>
        <taxon>Actinomycetes</taxon>
        <taxon>Kitasatosporales</taxon>
        <taxon>Streptomycetaceae</taxon>
        <taxon>Streptomyces</taxon>
    </lineage>
</organism>
<dbReference type="InterPro" id="IPR002060">
    <property type="entry name" value="Squ/phyt_synthse"/>
</dbReference>
<reference evidence="2" key="1">
    <citation type="journal article" date="2019" name="Int. J. Syst. Evol. Microbiol.">
        <title>The Global Catalogue of Microorganisms (GCM) 10K type strain sequencing project: providing services to taxonomists for standard genome sequencing and annotation.</title>
        <authorList>
            <consortium name="The Broad Institute Genomics Platform"/>
            <consortium name="The Broad Institute Genome Sequencing Center for Infectious Disease"/>
            <person name="Wu L."/>
            <person name="Ma J."/>
        </authorList>
    </citation>
    <scope>NUCLEOTIDE SEQUENCE [LARGE SCALE GENOMIC DNA]</scope>
    <source>
        <strain evidence="2">JCM 4805</strain>
    </source>
</reference>
<evidence type="ECO:0008006" key="3">
    <source>
        <dbReference type="Google" id="ProtNLM"/>
    </source>
</evidence>
<protein>
    <recommendedName>
        <fullName evidence="3">Phytoene/squalene synthetase</fullName>
    </recommendedName>
</protein>
<dbReference type="Gene3D" id="1.10.600.10">
    <property type="entry name" value="Farnesyl Diphosphate Synthase"/>
    <property type="match status" value="1"/>
</dbReference>
<dbReference type="PANTHER" id="PTHR31480">
    <property type="entry name" value="BIFUNCTIONAL LYCOPENE CYCLASE/PHYTOENE SYNTHASE"/>
    <property type="match status" value="1"/>
</dbReference>
<keyword evidence="2" id="KW-1185">Reference proteome</keyword>
<accession>A0ABP3JYT4</accession>